<keyword evidence="2" id="KW-1185">Reference proteome</keyword>
<organism evidence="1 2">
    <name type="scientific">Coniosporium uncinatum</name>
    <dbReference type="NCBI Taxonomy" id="93489"/>
    <lineage>
        <taxon>Eukaryota</taxon>
        <taxon>Fungi</taxon>
        <taxon>Dikarya</taxon>
        <taxon>Ascomycota</taxon>
        <taxon>Pezizomycotina</taxon>
        <taxon>Dothideomycetes</taxon>
        <taxon>Dothideomycetes incertae sedis</taxon>
        <taxon>Coniosporium</taxon>
    </lineage>
</organism>
<dbReference type="EMBL" id="JAWDJW010001403">
    <property type="protein sequence ID" value="KAK3079065.1"/>
    <property type="molecule type" value="Genomic_DNA"/>
</dbReference>
<proteinExistence type="predicted"/>
<protein>
    <submittedName>
        <fullName evidence="1">Uncharacterized protein</fullName>
    </submittedName>
</protein>
<gene>
    <name evidence="1" type="ORF">LTS18_005839</name>
</gene>
<evidence type="ECO:0000313" key="1">
    <source>
        <dbReference type="EMBL" id="KAK3079065.1"/>
    </source>
</evidence>
<reference evidence="1" key="1">
    <citation type="submission" date="2024-09" db="EMBL/GenBank/DDBJ databases">
        <title>Black Yeasts Isolated from many extreme environments.</title>
        <authorList>
            <person name="Coleine C."/>
            <person name="Stajich J.E."/>
            <person name="Selbmann L."/>
        </authorList>
    </citation>
    <scope>NUCLEOTIDE SEQUENCE</scope>
    <source>
        <strain evidence="1">CCFEE 5737</strain>
    </source>
</reference>
<comment type="caution">
    <text evidence="1">The sequence shown here is derived from an EMBL/GenBank/DDBJ whole genome shotgun (WGS) entry which is preliminary data.</text>
</comment>
<accession>A0ACC3DR97</accession>
<sequence length="82" mass="9424">MELQMKAICEGRSTKADVVHQSLEQYREVFIRTNQQIGVLKDFASIMLQLFTFVSQRKARPSVRKYILGQNVGHAAQQQTAR</sequence>
<evidence type="ECO:0000313" key="2">
    <source>
        <dbReference type="Proteomes" id="UP001186974"/>
    </source>
</evidence>
<dbReference type="Proteomes" id="UP001186974">
    <property type="component" value="Unassembled WGS sequence"/>
</dbReference>
<name>A0ACC3DR97_9PEZI</name>